<dbReference type="PANTHER" id="PTHR36509:SF2">
    <property type="entry name" value="BLL3101 PROTEIN"/>
    <property type="match status" value="1"/>
</dbReference>
<evidence type="ECO:0000313" key="3">
    <source>
        <dbReference type="EMBL" id="RHW17335.1"/>
    </source>
</evidence>
<sequence length="194" mass="20252">MDEAVTEPPPEQAPRRSLKLWHRILIAALVGVVLGLLLTVWAVRGSGMGGDRQIGPWSTSTATGSADAGPLLRARVALRGLLALTAREAVYLNATADSAARPLDGGCTYRLAGAAPAARWWSITAYDSEGYLIGTPAARYSIGGAGDAAIDATVGPDGRITTLPGQPFELTLRAYNPEPSLLSGEMPVITRLSC</sequence>
<dbReference type="Pfam" id="PF06742">
    <property type="entry name" value="DUF1214"/>
    <property type="match status" value="1"/>
</dbReference>
<evidence type="ECO:0000313" key="4">
    <source>
        <dbReference type="Proteomes" id="UP000266693"/>
    </source>
</evidence>
<reference evidence="3 4" key="1">
    <citation type="submission" date="2018-08" db="EMBL/GenBank/DDBJ databases">
        <title>The multiple taxonomic identification of Sphingomonas gilva.</title>
        <authorList>
            <person name="Zhu D."/>
            <person name="Zheng S."/>
        </authorList>
    </citation>
    <scope>NUCLEOTIDE SEQUENCE [LARGE SCALE GENOMIC DNA]</scope>
    <source>
        <strain evidence="3 4">ZDH117</strain>
    </source>
</reference>
<protein>
    <submittedName>
        <fullName evidence="3">DUF1214 domain-containing protein</fullName>
    </submittedName>
</protein>
<evidence type="ECO:0000259" key="2">
    <source>
        <dbReference type="Pfam" id="PF06742"/>
    </source>
</evidence>
<proteinExistence type="predicted"/>
<dbReference type="OrthoDB" id="9777345at2"/>
<feature type="transmembrane region" description="Helical" evidence="1">
    <location>
        <begin position="20"/>
        <end position="43"/>
    </location>
</feature>
<keyword evidence="4" id="KW-1185">Reference proteome</keyword>
<keyword evidence="1" id="KW-0472">Membrane</keyword>
<dbReference type="Gene3D" id="2.60.120.600">
    <property type="entry name" value="Domain of unknown function DUF1214, C-terminal domain"/>
    <property type="match status" value="1"/>
</dbReference>
<organism evidence="3 4">
    <name type="scientific">Sphingomonas gilva</name>
    <dbReference type="NCBI Taxonomy" id="2305907"/>
    <lineage>
        <taxon>Bacteria</taxon>
        <taxon>Pseudomonadati</taxon>
        <taxon>Pseudomonadota</taxon>
        <taxon>Alphaproteobacteria</taxon>
        <taxon>Sphingomonadales</taxon>
        <taxon>Sphingomonadaceae</taxon>
        <taxon>Sphingomonas</taxon>
    </lineage>
</organism>
<gene>
    <name evidence="3" type="ORF">D1610_10170</name>
</gene>
<keyword evidence="1" id="KW-1133">Transmembrane helix</keyword>
<name>A0A396S1T6_9SPHN</name>
<dbReference type="AlphaFoldDB" id="A0A396S1T6"/>
<accession>A0A396S1T6</accession>
<dbReference type="Proteomes" id="UP000266693">
    <property type="component" value="Unassembled WGS sequence"/>
</dbReference>
<dbReference type="SUPFAM" id="SSF160935">
    <property type="entry name" value="VPA0735-like"/>
    <property type="match status" value="1"/>
</dbReference>
<dbReference type="EMBL" id="QWLV01000004">
    <property type="protein sequence ID" value="RHW17335.1"/>
    <property type="molecule type" value="Genomic_DNA"/>
</dbReference>
<keyword evidence="1" id="KW-0812">Transmembrane</keyword>
<dbReference type="RefSeq" id="WP_118864083.1">
    <property type="nucleotide sequence ID" value="NZ_QWLV01000004.1"/>
</dbReference>
<dbReference type="PANTHER" id="PTHR36509">
    <property type="entry name" value="BLL3101 PROTEIN"/>
    <property type="match status" value="1"/>
</dbReference>
<comment type="caution">
    <text evidence="3">The sequence shown here is derived from an EMBL/GenBank/DDBJ whole genome shotgun (WGS) entry which is preliminary data.</text>
</comment>
<dbReference type="InterPro" id="IPR037049">
    <property type="entry name" value="DUF1214_C_sf"/>
</dbReference>
<dbReference type="InterPro" id="IPR010621">
    <property type="entry name" value="DUF1214"/>
</dbReference>
<feature type="domain" description="DUF1214" evidence="2">
    <location>
        <begin position="88"/>
        <end position="178"/>
    </location>
</feature>
<evidence type="ECO:0000256" key="1">
    <source>
        <dbReference type="SAM" id="Phobius"/>
    </source>
</evidence>